<evidence type="ECO:0000259" key="9">
    <source>
        <dbReference type="PROSITE" id="PS51981"/>
    </source>
</evidence>
<dbReference type="PROSITE" id="PS51981">
    <property type="entry name" value="ZF_RZ"/>
    <property type="match status" value="1"/>
</dbReference>
<keyword evidence="5" id="KW-0863">Zinc-finger</keyword>
<dbReference type="PANTHER" id="PTHR10887">
    <property type="entry name" value="DNA2/NAM7 HELICASE FAMILY"/>
    <property type="match status" value="1"/>
</dbReference>
<dbReference type="InterPro" id="IPR047187">
    <property type="entry name" value="SF1_C_Upf1"/>
</dbReference>
<dbReference type="GeneID" id="100373100"/>
<dbReference type="Pfam" id="PF25396">
    <property type="entry name" value="ZNFX1"/>
    <property type="match status" value="1"/>
</dbReference>
<feature type="region of interest" description="Disordered" evidence="8">
    <location>
        <begin position="548"/>
        <end position="569"/>
    </location>
</feature>
<dbReference type="InterPro" id="IPR041677">
    <property type="entry name" value="DNA2/NAM7_AAA_11"/>
</dbReference>
<dbReference type="InterPro" id="IPR057373">
    <property type="entry name" value="ZNFX1"/>
</dbReference>
<evidence type="ECO:0000313" key="11">
    <source>
        <dbReference type="RefSeq" id="XP_006812408.1"/>
    </source>
</evidence>
<keyword evidence="2" id="KW-0963">Cytoplasm</keyword>
<dbReference type="Proteomes" id="UP000694865">
    <property type="component" value="Unplaced"/>
</dbReference>
<keyword evidence="7" id="KW-0391">Immunity</keyword>
<protein>
    <submittedName>
        <fullName evidence="11">NFX1-type zinc finger-containing protein 1-like</fullName>
    </submittedName>
</protein>
<keyword evidence="4" id="KW-0677">Repeat</keyword>
<dbReference type="Pfam" id="PF13087">
    <property type="entry name" value="AAA_12"/>
    <property type="match status" value="1"/>
</dbReference>
<evidence type="ECO:0000256" key="8">
    <source>
        <dbReference type="SAM" id="MobiDB-lite"/>
    </source>
</evidence>
<dbReference type="PANTHER" id="PTHR10887:SF341">
    <property type="entry name" value="NFX1-TYPE ZINC FINGER-CONTAINING PROTEIN 1"/>
    <property type="match status" value="1"/>
</dbReference>
<dbReference type="InterPro" id="IPR045055">
    <property type="entry name" value="DNA2/NAM7-like"/>
</dbReference>
<evidence type="ECO:0000256" key="6">
    <source>
        <dbReference type="ARBA" id="ARBA00022833"/>
    </source>
</evidence>
<proteinExistence type="predicted"/>
<dbReference type="Gene3D" id="3.40.50.300">
    <property type="entry name" value="P-loop containing nucleotide triphosphate hydrolases"/>
    <property type="match status" value="3"/>
</dbReference>
<evidence type="ECO:0000256" key="3">
    <source>
        <dbReference type="ARBA" id="ARBA00022723"/>
    </source>
</evidence>
<evidence type="ECO:0000313" key="10">
    <source>
        <dbReference type="Proteomes" id="UP000694865"/>
    </source>
</evidence>
<evidence type="ECO:0000256" key="5">
    <source>
        <dbReference type="ARBA" id="ARBA00022771"/>
    </source>
</evidence>
<evidence type="ECO:0000256" key="4">
    <source>
        <dbReference type="ARBA" id="ARBA00022737"/>
    </source>
</evidence>
<organism evidence="10 11">
    <name type="scientific">Saccoglossus kowalevskii</name>
    <name type="common">Acorn worm</name>
    <dbReference type="NCBI Taxonomy" id="10224"/>
    <lineage>
        <taxon>Eukaryota</taxon>
        <taxon>Metazoa</taxon>
        <taxon>Hemichordata</taxon>
        <taxon>Enteropneusta</taxon>
        <taxon>Harrimaniidae</taxon>
        <taxon>Saccoglossus</taxon>
    </lineage>
</organism>
<dbReference type="Pfam" id="PF13086">
    <property type="entry name" value="AAA_11"/>
    <property type="match status" value="1"/>
</dbReference>
<dbReference type="Pfam" id="PF20173">
    <property type="entry name" value="ZnF_RZ-type"/>
    <property type="match status" value="1"/>
</dbReference>
<dbReference type="CDD" id="cd06008">
    <property type="entry name" value="NF-X1-zinc-finger"/>
    <property type="match status" value="1"/>
</dbReference>
<feature type="compositionally biased region" description="Acidic residues" evidence="8">
    <location>
        <begin position="556"/>
        <end position="569"/>
    </location>
</feature>
<dbReference type="InterPro" id="IPR027417">
    <property type="entry name" value="P-loop_NTPase"/>
</dbReference>
<evidence type="ECO:0000256" key="7">
    <source>
        <dbReference type="ARBA" id="ARBA00022859"/>
    </source>
</evidence>
<keyword evidence="3" id="KW-0479">Metal-binding</keyword>
<dbReference type="SMART" id="SM00438">
    <property type="entry name" value="ZnF_NFX"/>
    <property type="match status" value="5"/>
</dbReference>
<dbReference type="CDD" id="cd17936">
    <property type="entry name" value="EEXXEc_NFX1"/>
    <property type="match status" value="1"/>
</dbReference>
<comment type="subcellular location">
    <subcellularLocation>
        <location evidence="1">Cytoplasm</location>
    </subcellularLocation>
</comment>
<dbReference type="SUPFAM" id="SSF52540">
    <property type="entry name" value="P-loop containing nucleoside triphosphate hydrolases"/>
    <property type="match status" value="1"/>
</dbReference>
<dbReference type="RefSeq" id="XP_006812408.1">
    <property type="nucleotide sequence ID" value="XM_006812345.1"/>
</dbReference>
<dbReference type="InterPro" id="IPR046439">
    <property type="entry name" value="ZF_RZ_dom"/>
</dbReference>
<keyword evidence="10" id="KW-1185">Reference proteome</keyword>
<dbReference type="InterPro" id="IPR041679">
    <property type="entry name" value="DNA2/NAM7-like_C"/>
</dbReference>
<dbReference type="CDD" id="cd18808">
    <property type="entry name" value="SF1_C_Upf1"/>
    <property type="match status" value="1"/>
</dbReference>
<evidence type="ECO:0000256" key="1">
    <source>
        <dbReference type="ARBA" id="ARBA00004496"/>
    </source>
</evidence>
<reference evidence="11" key="1">
    <citation type="submission" date="2025-08" db="UniProtKB">
        <authorList>
            <consortium name="RefSeq"/>
        </authorList>
    </citation>
    <scope>IDENTIFICATION</scope>
    <source>
        <tissue evidence="11">Testes</tissue>
    </source>
</reference>
<dbReference type="InterPro" id="IPR000967">
    <property type="entry name" value="Znf_NFX1"/>
</dbReference>
<sequence>MLRKLGIPSRFKMATPNKLITLPHDDHFISSLHLQGNVLSVYETDHTLLKLFVELWITTDAIFGETAVVEEEDGAEEAVARTKVADVDMETGAEEEVIVAKYRNNRDNYSDTTARPPEKRVKQEIHSIGYKRLQEIKTKDATEIVLTLNTGRSGLKELLAEPLIRKDLFVLLLSALSKACDCDTSPQLLNGLLGTLVSTDFLIRHLTLFFAQLPAEYSHCKIQEFPQQIKDAVKVMKTILDRMPDHFVDIIPPTSTLEGAINQLRISSDVIDTEITLMLEDLKQITGDLMQTRKNDKHKDMLVDLSEEEPPNNFRDIPIFPDVKDIHMDVEPFIRPNIVSGGYKGVEHYLDVQFRLLREDFMAPLRDGISAYLTMQRNPQAKGSNLQDIRLYYGVHIEYPLCTLHGIVHKIKFDQTRLKHVRWQSSKRLIYGSLLCLSKDDFNTLIFATVANRDAKDLEQGYLEVRFEDSTQVSTILPKDEFILAETSAYFEAYRHVLHGLQETTEENMAFKKYIVKAATSVDSPMYLRRGYAAYDLRPLVEEPRKVSRNRHLNLDDSDGDYDSDSEDEYEYKYSSEPRLNQLKNVPLLQLNRWPNAASLNFDETQLAAVQTALTKEFAIIQGPPGTGKTYIGLKIVRALLFNKHIWGVNNLTGEKDPRPILIVCYTNHALDQFLEGIQKFQKTNLVRIGGRSSSETLKQYNLNYLKSQIRTRRNIPKHIFAGLCSARDDMQYLKEPMERAAELIETTRKGILNDDCLLPFISDTHWNRLSDVTSSISREYIGIRQVGTSIPLWLGLTGEVFMVQNSKNKSVIMHKDVDHIVKEDKMLAAAAAAADDDDDEENLIDFEEEADILQSERFLDDEDDDNLFLSQINNKKRGGVANLANTNIAMDLDAIAQQSDRRSSVVGGWTVQRKNKHQLKRDIIRKLNSKDMMSEQEASKIVDIWALKIDDRWRLYRHWVAQYCDEQKNILGNHHQSYEAASKQLSEIQDQENLTILREALVIGMTTTGAAKYRKLIQQVQPKIVIVEEAAEVLEAHIITTLTKGCEHLILIGDHQQLRPNPTVYKLATKFHLDISLFERMVNNKMSCERLGQQHRMRPEIAEMMKHFYDNLSNHESVMNFDKIRGVSSNIFFLEHDFKEENVKDTKSKSNIHEAKFLAGLCKYFLLQGYSPSQITVLTTYTGQLFALRNEMPKRLFEGVRVCVVDNFQGEENDIILLSLVRSNEEGKIGFLKISNRICVALSRAKQGFYCIGNFDQLAKEGDLWSKIIHDMRKSGRVGKHLKLTCQNHPQNVIPVSKYSDFSAAPEGGCTRPCEYRLDCGHKCEMVCHPRDQDHKEYKCRKPCEKVICEFGHKCAKYCYQPCESSCSVAVKKLLPKCGHSQVMPCHKDPIYAECKSRCAKKLPCGHSCLKLCGELCTRSDECKEVVQRTDWPCGHKVKVKCSDKPDVCPAPCNTTLKCEHTCTGSCGKCRSGRLHIQCTMKCGRTLVCGHSCTEPCTRNCPPCKKKCENRCKHSKCPKKCGDLCKPCKEPCYWQCIHQKCTAKCGDLCVRTRCDMPCEKILRCKHPCIGLCGEPCPRKCRICHKNDVTEIFFGTEDEDDARFIQLLDCPHFLEVQGLDQWMDMAESGDSNHDIQFKGCPKCKTPIRKSNRYGNVIKQCLEDIQRVKQKVIGDDNNRQKIKRHLNRELLDAEQGENRLKHSIWRELKSMLQLDLTEEQLVMTENKILFLKEISKIRNRANSSRQLTSLRSRLSALGIRRHLFYGYNGGDNEFFPIEDELSKLENWIMKPRLRLSEQELEDISTEIHRQSVFCNLITMKCNIKKNKVKLSDTATRYLEKAERILCSSMPLTDPRDDEVKELLKCVQKLHPESMANISEEERIMIVKAMGFTPGHWFKCPNGHIYAIGDCGGATVEAKCPECDADIGGRHHTLRSDNRLAREMDGASYAAWSDQANMENYEFDE</sequence>
<keyword evidence="6" id="KW-0862">Zinc</keyword>
<name>A0ABM0LXB7_SACKO</name>
<evidence type="ECO:0000256" key="2">
    <source>
        <dbReference type="ARBA" id="ARBA00022490"/>
    </source>
</evidence>
<feature type="domain" description="RZ-type" evidence="9">
    <location>
        <begin position="1876"/>
        <end position="1945"/>
    </location>
</feature>
<accession>A0ABM0LXB7</accession>
<gene>
    <name evidence="11" type="primary">LOC100373100</name>
</gene>